<sequence length="110" mass="11623">MLAVDIDRAVTVVIGVVCVVSGRIILITGIGREGDTVAKNIKAVVVRVIMTHCGFAAGEHEKRVAGVPAGSHRAPARAFDIHRLQILPGDGGNRIVYAVNKSLKRGGIYL</sequence>
<name>A0A644ZRK5_9ZZZZ</name>
<organism evidence="2">
    <name type="scientific">bioreactor metagenome</name>
    <dbReference type="NCBI Taxonomy" id="1076179"/>
    <lineage>
        <taxon>unclassified sequences</taxon>
        <taxon>metagenomes</taxon>
        <taxon>ecological metagenomes</taxon>
    </lineage>
</organism>
<protein>
    <submittedName>
        <fullName evidence="2">Uncharacterized protein</fullName>
    </submittedName>
</protein>
<proteinExistence type="predicted"/>
<keyword evidence="1" id="KW-0812">Transmembrane</keyword>
<accession>A0A644ZRK5</accession>
<dbReference type="EMBL" id="VSSQ01009313">
    <property type="protein sequence ID" value="MPM41283.1"/>
    <property type="molecule type" value="Genomic_DNA"/>
</dbReference>
<evidence type="ECO:0000313" key="2">
    <source>
        <dbReference type="EMBL" id="MPM41283.1"/>
    </source>
</evidence>
<comment type="caution">
    <text evidence="2">The sequence shown here is derived from an EMBL/GenBank/DDBJ whole genome shotgun (WGS) entry which is preliminary data.</text>
</comment>
<dbReference type="AlphaFoldDB" id="A0A644ZRK5"/>
<reference evidence="2" key="1">
    <citation type="submission" date="2019-08" db="EMBL/GenBank/DDBJ databases">
        <authorList>
            <person name="Kucharzyk K."/>
            <person name="Murdoch R.W."/>
            <person name="Higgins S."/>
            <person name="Loffler F."/>
        </authorList>
    </citation>
    <scope>NUCLEOTIDE SEQUENCE</scope>
</reference>
<keyword evidence="1" id="KW-1133">Transmembrane helix</keyword>
<keyword evidence="1" id="KW-0472">Membrane</keyword>
<feature type="transmembrane region" description="Helical" evidence="1">
    <location>
        <begin position="12"/>
        <end position="31"/>
    </location>
</feature>
<evidence type="ECO:0000256" key="1">
    <source>
        <dbReference type="SAM" id="Phobius"/>
    </source>
</evidence>
<gene>
    <name evidence="2" type="ORF">SDC9_87933</name>
</gene>